<dbReference type="Proteomes" id="UP000247476">
    <property type="component" value="Unassembled WGS sequence"/>
</dbReference>
<dbReference type="CDD" id="cd06160">
    <property type="entry name" value="S2P-M50_like_2"/>
    <property type="match status" value="1"/>
</dbReference>
<comment type="caution">
    <text evidence="14">The sequence shown here is derived from an EMBL/GenBank/DDBJ whole genome shotgun (WGS) entry which is preliminary data.</text>
</comment>
<dbReference type="GO" id="GO:0008237">
    <property type="term" value="F:metallopeptidase activity"/>
    <property type="evidence" value="ECO:0007669"/>
    <property type="project" value="UniProtKB-KW"/>
</dbReference>
<feature type="transmembrane region" description="Helical" evidence="12">
    <location>
        <begin position="184"/>
        <end position="217"/>
    </location>
</feature>
<keyword evidence="6" id="KW-0479">Metal-binding</keyword>
<organism evidence="14 15">
    <name type="scientific">Paenibacillus flagellatus</name>
    <dbReference type="NCBI Taxonomy" id="2211139"/>
    <lineage>
        <taxon>Bacteria</taxon>
        <taxon>Bacillati</taxon>
        <taxon>Bacillota</taxon>
        <taxon>Bacilli</taxon>
        <taxon>Bacillales</taxon>
        <taxon>Paenibacillaceae</taxon>
        <taxon>Paenibacillus</taxon>
    </lineage>
</organism>
<feature type="domain" description="Peptidase M50" evidence="13">
    <location>
        <begin position="63"/>
        <end position="136"/>
    </location>
</feature>
<feature type="transmembrane region" description="Helical" evidence="12">
    <location>
        <begin position="116"/>
        <end position="139"/>
    </location>
</feature>
<sequence>MDNANNNKPIQKNGRWLLGAVGVFLLTKAKSILALLKFSKFGSAFLSMLLTIGAYTIVYPFQVAIGLVVMLLVHEMGHVLAAKRKGVPASAPYFIPFLGAAILLKRNPRDAETEAYIGIGGPLLGTIGAGVAFVIGWLGLQADGGAGWYVWIVIAKIGFILNLFNLLPMKPLDGGRIASAVSRWLWAVGLIGGAVAIIWFHAWILILFWALFAYDLYKKYIRRAKKDPHWRMIRWETPLAPLLEAGYFIPGEEHKRELPFTTSSTLDGVQSITVRWDGLGLDHTFELADQQLIEKVQVGRIERQTDGEEPKLIIFLMVQGHTHESDVYYDVPAKTRLGFGLAYFGLAAFLIGMLGWIGTMKVPPVG</sequence>
<protein>
    <submittedName>
        <fullName evidence="14">Site-2 protease family protein</fullName>
    </submittedName>
</protein>
<accession>A0A2V5KKN4</accession>
<dbReference type="RefSeq" id="WP_110843032.1">
    <property type="nucleotide sequence ID" value="NZ_QJVJ01000014.1"/>
</dbReference>
<evidence type="ECO:0000256" key="9">
    <source>
        <dbReference type="ARBA" id="ARBA00022989"/>
    </source>
</evidence>
<evidence type="ECO:0000256" key="5">
    <source>
        <dbReference type="ARBA" id="ARBA00022692"/>
    </source>
</evidence>
<feature type="transmembrane region" description="Helical" evidence="12">
    <location>
        <begin position="146"/>
        <end position="164"/>
    </location>
</feature>
<keyword evidence="9 12" id="KW-1133">Transmembrane helix</keyword>
<proteinExistence type="inferred from homology"/>
<evidence type="ECO:0000259" key="13">
    <source>
        <dbReference type="Pfam" id="PF02163"/>
    </source>
</evidence>
<dbReference type="GO" id="GO:0046872">
    <property type="term" value="F:metal ion binding"/>
    <property type="evidence" value="ECO:0007669"/>
    <property type="project" value="UniProtKB-KW"/>
</dbReference>
<keyword evidence="10" id="KW-0482">Metalloprotease</keyword>
<dbReference type="OrthoDB" id="9781963at2"/>
<keyword evidence="5 12" id="KW-0812">Transmembrane</keyword>
<evidence type="ECO:0000313" key="15">
    <source>
        <dbReference type="Proteomes" id="UP000247476"/>
    </source>
</evidence>
<keyword evidence="15" id="KW-1185">Reference proteome</keyword>
<dbReference type="EMBL" id="QJVJ01000014">
    <property type="protein sequence ID" value="PYI51187.1"/>
    <property type="molecule type" value="Genomic_DNA"/>
</dbReference>
<feature type="domain" description="Peptidase M50" evidence="13">
    <location>
        <begin position="149"/>
        <end position="184"/>
    </location>
</feature>
<evidence type="ECO:0000256" key="3">
    <source>
        <dbReference type="ARBA" id="ARBA00007931"/>
    </source>
</evidence>
<keyword evidence="4 14" id="KW-0645">Protease</keyword>
<keyword evidence="7" id="KW-0378">Hydrolase</keyword>
<keyword evidence="11 12" id="KW-0472">Membrane</keyword>
<feature type="transmembrane region" description="Helical" evidence="12">
    <location>
        <begin position="48"/>
        <end position="74"/>
    </location>
</feature>
<dbReference type="InterPro" id="IPR008915">
    <property type="entry name" value="Peptidase_M50"/>
</dbReference>
<reference evidence="14 15" key="1">
    <citation type="submission" date="2018-05" db="EMBL/GenBank/DDBJ databases">
        <title>Paenibacillus flagellatus sp. nov., isolated from selenium mineral soil.</title>
        <authorList>
            <person name="Dai X."/>
        </authorList>
    </citation>
    <scope>NUCLEOTIDE SEQUENCE [LARGE SCALE GENOMIC DNA]</scope>
    <source>
        <strain evidence="14 15">DXL2</strain>
    </source>
</reference>
<feature type="transmembrane region" description="Helical" evidence="12">
    <location>
        <begin position="337"/>
        <end position="357"/>
    </location>
</feature>
<evidence type="ECO:0000256" key="4">
    <source>
        <dbReference type="ARBA" id="ARBA00022670"/>
    </source>
</evidence>
<dbReference type="GO" id="GO:0006508">
    <property type="term" value="P:proteolysis"/>
    <property type="evidence" value="ECO:0007669"/>
    <property type="project" value="UniProtKB-KW"/>
</dbReference>
<gene>
    <name evidence="14" type="ORF">DLM86_26235</name>
</gene>
<evidence type="ECO:0000256" key="10">
    <source>
        <dbReference type="ARBA" id="ARBA00023049"/>
    </source>
</evidence>
<name>A0A2V5KKN4_9BACL</name>
<comment type="subcellular location">
    <subcellularLocation>
        <location evidence="2">Membrane</location>
        <topology evidence="2">Multi-pass membrane protein</topology>
    </subcellularLocation>
</comment>
<evidence type="ECO:0000256" key="8">
    <source>
        <dbReference type="ARBA" id="ARBA00022833"/>
    </source>
</evidence>
<dbReference type="PANTHER" id="PTHR39188">
    <property type="entry name" value="MEMBRANE-ASSOCIATED ZINC METALLOPROTEASE M50B"/>
    <property type="match status" value="1"/>
</dbReference>
<dbReference type="GO" id="GO:0016020">
    <property type="term" value="C:membrane"/>
    <property type="evidence" value="ECO:0007669"/>
    <property type="project" value="UniProtKB-SubCell"/>
</dbReference>
<dbReference type="Pfam" id="PF02163">
    <property type="entry name" value="Peptidase_M50"/>
    <property type="match status" value="2"/>
</dbReference>
<evidence type="ECO:0000256" key="1">
    <source>
        <dbReference type="ARBA" id="ARBA00001947"/>
    </source>
</evidence>
<evidence type="ECO:0000256" key="2">
    <source>
        <dbReference type="ARBA" id="ARBA00004141"/>
    </source>
</evidence>
<evidence type="ECO:0000256" key="6">
    <source>
        <dbReference type="ARBA" id="ARBA00022723"/>
    </source>
</evidence>
<evidence type="ECO:0000256" key="7">
    <source>
        <dbReference type="ARBA" id="ARBA00022801"/>
    </source>
</evidence>
<evidence type="ECO:0000256" key="12">
    <source>
        <dbReference type="SAM" id="Phobius"/>
    </source>
</evidence>
<evidence type="ECO:0000313" key="14">
    <source>
        <dbReference type="EMBL" id="PYI51187.1"/>
    </source>
</evidence>
<dbReference type="AlphaFoldDB" id="A0A2V5KKN4"/>
<keyword evidence="8" id="KW-0862">Zinc</keyword>
<dbReference type="PANTHER" id="PTHR39188:SF3">
    <property type="entry name" value="STAGE IV SPORULATION PROTEIN FB"/>
    <property type="match status" value="1"/>
</dbReference>
<comment type="similarity">
    <text evidence="3">Belongs to the peptidase M50B family.</text>
</comment>
<feature type="transmembrane region" description="Helical" evidence="12">
    <location>
        <begin position="16"/>
        <end position="36"/>
    </location>
</feature>
<comment type="cofactor">
    <cofactor evidence="1">
        <name>Zn(2+)</name>
        <dbReference type="ChEBI" id="CHEBI:29105"/>
    </cofactor>
</comment>
<feature type="transmembrane region" description="Helical" evidence="12">
    <location>
        <begin position="86"/>
        <end position="104"/>
    </location>
</feature>
<evidence type="ECO:0000256" key="11">
    <source>
        <dbReference type="ARBA" id="ARBA00023136"/>
    </source>
</evidence>